<dbReference type="PANTHER" id="PTHR31623:SF128">
    <property type="entry name" value="SALUTARIDINOL 7-O-ACETYLTRANSFERASE-LIKE"/>
    <property type="match status" value="1"/>
</dbReference>
<dbReference type="PANTHER" id="PTHR31623">
    <property type="entry name" value="F21J9.9"/>
    <property type="match status" value="1"/>
</dbReference>
<dbReference type="AlphaFoldDB" id="A0AAW1YPL7"/>
<evidence type="ECO:0000256" key="3">
    <source>
        <dbReference type="ARBA" id="ARBA00023315"/>
    </source>
</evidence>
<comment type="caution">
    <text evidence="4">The sequence shown here is derived from an EMBL/GenBank/DDBJ whole genome shotgun (WGS) entry which is preliminary data.</text>
</comment>
<sequence>MGGSSAESSTHPLVKITSRKMIKPSSPTPHHQTSLKLSLLDQLLPPTLYATIIYVYHSDHHFPFNVSESLQTSLSKALVHFYPLAGRLNGPASIDCNDQGAYFLDAQVNCQLSDLLKRPEHSLLNNLIAEFDPQTAHLALGSAVLLVQMSRFNCGGIALAVSLSHKIADATSWQTFVRAWAAMHRDHEYDGKLLVPHFNGASVLPAKDSFVNNLGLPQYQSLTTRRFVFDVTKIVNLKAKIGGTNVQLVSAIILKSARAASRQSKAQTTVLSQMVNLRKSMASVVPENTMGNWFWPLQVVFKPNETQLQEMVANMRREITKFYKDKAGKFVGEDGFLVMSESFRERAELFRNTKGCINVYRATSLCKFPVYEIDFGWGKPTWVTSQSNQKNIFVLVDTKGGDGIQAWVTLDEQEMAIFERDEELLSFACLNPSVIVSHHSRM</sequence>
<dbReference type="GO" id="GO:0016746">
    <property type="term" value="F:acyltransferase activity"/>
    <property type="evidence" value="ECO:0007669"/>
    <property type="project" value="UniProtKB-KW"/>
</dbReference>
<gene>
    <name evidence="4" type="ORF">M0R45_006092</name>
</gene>
<evidence type="ECO:0000256" key="2">
    <source>
        <dbReference type="ARBA" id="ARBA00022679"/>
    </source>
</evidence>
<protein>
    <recommendedName>
        <fullName evidence="6">Salutaridinol 7-O-acetyltransferase</fullName>
    </recommendedName>
</protein>
<dbReference type="EMBL" id="JBEDUW010000001">
    <property type="protein sequence ID" value="KAK9950611.1"/>
    <property type="molecule type" value="Genomic_DNA"/>
</dbReference>
<organism evidence="4 5">
    <name type="scientific">Rubus argutus</name>
    <name type="common">Southern blackberry</name>
    <dbReference type="NCBI Taxonomy" id="59490"/>
    <lineage>
        <taxon>Eukaryota</taxon>
        <taxon>Viridiplantae</taxon>
        <taxon>Streptophyta</taxon>
        <taxon>Embryophyta</taxon>
        <taxon>Tracheophyta</taxon>
        <taxon>Spermatophyta</taxon>
        <taxon>Magnoliopsida</taxon>
        <taxon>eudicotyledons</taxon>
        <taxon>Gunneridae</taxon>
        <taxon>Pentapetalae</taxon>
        <taxon>rosids</taxon>
        <taxon>fabids</taxon>
        <taxon>Rosales</taxon>
        <taxon>Rosaceae</taxon>
        <taxon>Rosoideae</taxon>
        <taxon>Rosoideae incertae sedis</taxon>
        <taxon>Rubus</taxon>
    </lineage>
</organism>
<comment type="similarity">
    <text evidence="1">Belongs to the plant acyltransferase family.</text>
</comment>
<evidence type="ECO:0000256" key="1">
    <source>
        <dbReference type="ARBA" id="ARBA00009861"/>
    </source>
</evidence>
<reference evidence="4 5" key="1">
    <citation type="journal article" date="2023" name="G3 (Bethesda)">
        <title>A chromosome-length genome assembly and annotation of blackberry (Rubus argutus, cv. 'Hillquist').</title>
        <authorList>
            <person name="Bruna T."/>
            <person name="Aryal R."/>
            <person name="Dudchenko O."/>
            <person name="Sargent D.J."/>
            <person name="Mead D."/>
            <person name="Buti M."/>
            <person name="Cavallini A."/>
            <person name="Hytonen T."/>
            <person name="Andres J."/>
            <person name="Pham M."/>
            <person name="Weisz D."/>
            <person name="Mascagni F."/>
            <person name="Usai G."/>
            <person name="Natali L."/>
            <person name="Bassil N."/>
            <person name="Fernandez G.E."/>
            <person name="Lomsadze A."/>
            <person name="Armour M."/>
            <person name="Olukolu B."/>
            <person name="Poorten T."/>
            <person name="Britton C."/>
            <person name="Davik J."/>
            <person name="Ashrafi H."/>
            <person name="Aiden E.L."/>
            <person name="Borodovsky M."/>
            <person name="Worthington M."/>
        </authorList>
    </citation>
    <scope>NUCLEOTIDE SEQUENCE [LARGE SCALE GENOMIC DNA]</scope>
    <source>
        <strain evidence="4">PI 553951</strain>
    </source>
</reference>
<evidence type="ECO:0000313" key="4">
    <source>
        <dbReference type="EMBL" id="KAK9950611.1"/>
    </source>
</evidence>
<dbReference type="Proteomes" id="UP001457282">
    <property type="component" value="Unassembled WGS sequence"/>
</dbReference>
<evidence type="ECO:0000313" key="5">
    <source>
        <dbReference type="Proteomes" id="UP001457282"/>
    </source>
</evidence>
<name>A0AAW1YPL7_RUBAR</name>
<dbReference type="Gene3D" id="3.30.559.10">
    <property type="entry name" value="Chloramphenicol acetyltransferase-like domain"/>
    <property type="match status" value="2"/>
</dbReference>
<keyword evidence="2" id="KW-0808">Transferase</keyword>
<dbReference type="InterPro" id="IPR023213">
    <property type="entry name" value="CAT-like_dom_sf"/>
</dbReference>
<keyword evidence="3" id="KW-0012">Acyltransferase</keyword>
<proteinExistence type="inferred from homology"/>
<accession>A0AAW1YPL7</accession>
<evidence type="ECO:0008006" key="6">
    <source>
        <dbReference type="Google" id="ProtNLM"/>
    </source>
</evidence>
<dbReference type="Pfam" id="PF02458">
    <property type="entry name" value="Transferase"/>
    <property type="match status" value="1"/>
</dbReference>
<keyword evidence="5" id="KW-1185">Reference proteome</keyword>